<proteinExistence type="predicted"/>
<keyword evidence="4" id="KW-1185">Reference proteome</keyword>
<evidence type="ECO:0000256" key="2">
    <source>
        <dbReference type="SAM" id="MobiDB-lite"/>
    </source>
</evidence>
<gene>
    <name evidence="3" type="ORF">HARCEL1_09790</name>
</gene>
<evidence type="ECO:0000313" key="4">
    <source>
        <dbReference type="Proteomes" id="UP000244727"/>
    </source>
</evidence>
<dbReference type="GeneID" id="36512799"/>
<dbReference type="EMBL" id="CP028858">
    <property type="protein sequence ID" value="AWB27977.1"/>
    <property type="molecule type" value="Genomic_DNA"/>
</dbReference>
<reference evidence="3 4" key="1">
    <citation type="submission" date="2018-04" db="EMBL/GenBank/DDBJ databases">
        <title>Halococcoides cellulosivorans gen. nov., sp. nov., an extremely halophilic cellulose-utilizing haloarchaeon from hypersaline lakes.</title>
        <authorList>
            <person name="Sorokin D.Y."/>
            <person name="Toshchakov S.V."/>
            <person name="Samarov N.I."/>
            <person name="Korzhenkov A."/>
            <person name="Kublanov I.V."/>
        </authorList>
    </citation>
    <scope>NUCLEOTIDE SEQUENCE [LARGE SCALE GENOMIC DNA]</scope>
    <source>
        <strain evidence="3 4">HArcel1</strain>
    </source>
</reference>
<dbReference type="RefSeq" id="WP_108382955.1">
    <property type="nucleotide sequence ID" value="NZ_CP028858.1"/>
</dbReference>
<name>A0A2R4X2F3_9EURY</name>
<evidence type="ECO:0000313" key="3">
    <source>
        <dbReference type="EMBL" id="AWB27977.1"/>
    </source>
</evidence>
<evidence type="ECO:0000256" key="1">
    <source>
        <dbReference type="ARBA" id="ARBA00022649"/>
    </source>
</evidence>
<organism evidence="3 4">
    <name type="scientific">Halococcoides cellulosivorans</name>
    <dbReference type="NCBI Taxonomy" id="1679096"/>
    <lineage>
        <taxon>Archaea</taxon>
        <taxon>Methanobacteriati</taxon>
        <taxon>Methanobacteriota</taxon>
        <taxon>Stenosarchaea group</taxon>
        <taxon>Halobacteria</taxon>
        <taxon>Halobacteriales</taxon>
        <taxon>Haloarculaceae</taxon>
        <taxon>Halococcoides</taxon>
    </lineage>
</organism>
<feature type="compositionally biased region" description="Basic and acidic residues" evidence="2">
    <location>
        <begin position="52"/>
        <end position="72"/>
    </location>
</feature>
<dbReference type="Proteomes" id="UP000244727">
    <property type="component" value="Chromosome"/>
</dbReference>
<accession>A0A2R4X2F3</accession>
<dbReference type="AlphaFoldDB" id="A0A2R4X2F3"/>
<dbReference type="InterPro" id="IPR003847">
    <property type="entry name" value="Put_antitoxin"/>
</dbReference>
<protein>
    <submittedName>
        <fullName evidence="3">Uncharacterized protein</fullName>
    </submittedName>
</protein>
<keyword evidence="1" id="KW-1277">Toxin-antitoxin system</keyword>
<feature type="region of interest" description="Disordered" evidence="2">
    <location>
        <begin position="51"/>
        <end position="72"/>
    </location>
</feature>
<dbReference type="KEGG" id="harc:HARCEL1_09790"/>
<dbReference type="Pfam" id="PF02697">
    <property type="entry name" value="VAPB_antitox"/>
    <property type="match status" value="1"/>
</dbReference>
<sequence length="72" mass="7964">MSLTVQHGEDTYAALTGLKADDETIDDCVDRLLDHRREAIDSGAGLWADSEVPEHARAARESIRSELDRPSQ</sequence>